<gene>
    <name evidence="1" type="ORF">NFI88_06705</name>
</gene>
<dbReference type="RefSeq" id="WP_422919283.1">
    <property type="nucleotide sequence ID" value="NZ_JAMZEJ010000004.1"/>
</dbReference>
<evidence type="ECO:0000313" key="1">
    <source>
        <dbReference type="EMBL" id="MCQ8240534.1"/>
    </source>
</evidence>
<organism evidence="1 2">
    <name type="scientific">Rhizosaccharibacter radicis</name>
    <dbReference type="NCBI Taxonomy" id="2782605"/>
    <lineage>
        <taxon>Bacteria</taxon>
        <taxon>Pseudomonadati</taxon>
        <taxon>Pseudomonadota</taxon>
        <taxon>Alphaproteobacteria</taxon>
        <taxon>Acetobacterales</taxon>
        <taxon>Acetobacteraceae</taxon>
        <taxon>Rhizosaccharibacter</taxon>
    </lineage>
</organism>
<evidence type="ECO:0000313" key="2">
    <source>
        <dbReference type="Proteomes" id="UP001524547"/>
    </source>
</evidence>
<dbReference type="EMBL" id="JAMZEJ010000004">
    <property type="protein sequence ID" value="MCQ8240534.1"/>
    <property type="molecule type" value="Genomic_DNA"/>
</dbReference>
<accession>A0ABT1VW12</accession>
<proteinExistence type="predicted"/>
<dbReference type="Proteomes" id="UP001524547">
    <property type="component" value="Unassembled WGS sequence"/>
</dbReference>
<sequence>MSIRIDTTGARNQLASLKKQIPFAEAVAVNDLAFQAQRAENDAMKSVFHHPRPFTQKATAVRKAAKGSPTATVFLKQAQARYLQPFEDGGLHATPGKALLVPVDAATDQYGQLPKDAIKRYAGRKDVFVGTVHGVMAFWLRLKGNHLRLLLRFSPNKPVQQHLRFRIRAERLVAAKGVAAVEAAVKRVLSSSRT</sequence>
<comment type="caution">
    <text evidence="1">The sequence shown here is derived from an EMBL/GenBank/DDBJ whole genome shotgun (WGS) entry which is preliminary data.</text>
</comment>
<name>A0ABT1VW12_9PROT</name>
<protein>
    <submittedName>
        <fullName evidence="1">Uncharacterized protein</fullName>
    </submittedName>
</protein>
<reference evidence="1 2" key="1">
    <citation type="submission" date="2022-06" db="EMBL/GenBank/DDBJ databases">
        <title>Rhizosaccharibacter gen. nov. sp. nov. KSS12, endophytic bacteria isolated from sugarcane.</title>
        <authorList>
            <person name="Pitiwittayakul N."/>
        </authorList>
    </citation>
    <scope>NUCLEOTIDE SEQUENCE [LARGE SCALE GENOMIC DNA]</scope>
    <source>
        <strain evidence="1 2">KSS12</strain>
    </source>
</reference>
<keyword evidence="2" id="KW-1185">Reference proteome</keyword>